<dbReference type="PANTHER" id="PTHR30469">
    <property type="entry name" value="MULTIDRUG RESISTANCE PROTEIN MDTA"/>
    <property type="match status" value="1"/>
</dbReference>
<dbReference type="Gene3D" id="2.40.30.170">
    <property type="match status" value="1"/>
</dbReference>
<comment type="similarity">
    <text evidence="1">Belongs to the membrane fusion protein (MFP) (TC 8.A.1) family.</text>
</comment>
<dbReference type="NCBIfam" id="TIGR01730">
    <property type="entry name" value="RND_mfp"/>
    <property type="match status" value="1"/>
</dbReference>
<dbReference type="PROSITE" id="PS51257">
    <property type="entry name" value="PROKAR_LIPOPROTEIN"/>
    <property type="match status" value="1"/>
</dbReference>
<proteinExistence type="inferred from homology"/>
<dbReference type="InterPro" id="IPR058625">
    <property type="entry name" value="MdtA-like_BSH"/>
</dbReference>
<reference evidence="6 7" key="1">
    <citation type="submission" date="2022-07" db="EMBL/GenBank/DDBJ databases">
        <authorList>
            <person name="Xamxidin M."/>
            <person name="Wu M."/>
        </authorList>
    </citation>
    <scope>NUCLEOTIDE SEQUENCE [LARGE SCALE GENOMIC DNA]</scope>
    <source>
        <strain evidence="6 7">NBRC 111650</strain>
    </source>
</reference>
<evidence type="ECO:0000259" key="5">
    <source>
        <dbReference type="Pfam" id="PF25954"/>
    </source>
</evidence>
<evidence type="ECO:0000256" key="1">
    <source>
        <dbReference type="ARBA" id="ARBA00009477"/>
    </source>
</evidence>
<feature type="signal peptide" evidence="3">
    <location>
        <begin position="1"/>
        <end position="20"/>
    </location>
</feature>
<evidence type="ECO:0000256" key="2">
    <source>
        <dbReference type="SAM" id="Coils"/>
    </source>
</evidence>
<keyword evidence="3" id="KW-0732">Signal</keyword>
<feature type="domain" description="Multidrug resistance protein MdtA-like barrel-sandwich hybrid" evidence="4">
    <location>
        <begin position="66"/>
        <end position="195"/>
    </location>
</feature>
<dbReference type="Pfam" id="PF25917">
    <property type="entry name" value="BSH_RND"/>
    <property type="match status" value="1"/>
</dbReference>
<dbReference type="EMBL" id="JANIGO010000001">
    <property type="protein sequence ID" value="MCQ8895184.1"/>
    <property type="molecule type" value="Genomic_DNA"/>
</dbReference>
<dbReference type="Proteomes" id="UP001204142">
    <property type="component" value="Unassembled WGS sequence"/>
</dbReference>
<keyword evidence="7" id="KW-1185">Reference proteome</keyword>
<dbReference type="Gene3D" id="1.10.287.470">
    <property type="entry name" value="Helix hairpin bin"/>
    <property type="match status" value="1"/>
</dbReference>
<name>A0ABT1WCT1_9BURK</name>
<dbReference type="InterPro" id="IPR058792">
    <property type="entry name" value="Beta-barrel_RND_2"/>
</dbReference>
<evidence type="ECO:0000313" key="6">
    <source>
        <dbReference type="EMBL" id="MCQ8895184.1"/>
    </source>
</evidence>
<dbReference type="Gene3D" id="2.40.420.20">
    <property type="match status" value="1"/>
</dbReference>
<keyword evidence="2" id="KW-0175">Coiled coil</keyword>
<evidence type="ECO:0000256" key="3">
    <source>
        <dbReference type="SAM" id="SignalP"/>
    </source>
</evidence>
<protein>
    <submittedName>
        <fullName evidence="6">Efflux RND transporter periplasmic adaptor subunit</fullName>
    </submittedName>
</protein>
<dbReference type="Gene3D" id="2.40.50.100">
    <property type="match status" value="1"/>
</dbReference>
<dbReference type="PANTHER" id="PTHR30469:SF15">
    <property type="entry name" value="HLYD FAMILY OF SECRETION PROTEINS"/>
    <property type="match status" value="1"/>
</dbReference>
<organism evidence="6 7">
    <name type="scientific">Limnobacter humi</name>
    <dbReference type="NCBI Taxonomy" id="1778671"/>
    <lineage>
        <taxon>Bacteria</taxon>
        <taxon>Pseudomonadati</taxon>
        <taxon>Pseudomonadota</taxon>
        <taxon>Betaproteobacteria</taxon>
        <taxon>Burkholderiales</taxon>
        <taxon>Burkholderiaceae</taxon>
        <taxon>Limnobacter</taxon>
    </lineage>
</organism>
<dbReference type="Pfam" id="PF25954">
    <property type="entry name" value="Beta-barrel_RND_2"/>
    <property type="match status" value="1"/>
</dbReference>
<accession>A0ABT1WCT1</accession>
<evidence type="ECO:0000259" key="4">
    <source>
        <dbReference type="Pfam" id="PF25917"/>
    </source>
</evidence>
<feature type="chain" id="PRO_5045329727" evidence="3">
    <location>
        <begin position="21"/>
        <end position="368"/>
    </location>
</feature>
<dbReference type="InterPro" id="IPR006143">
    <property type="entry name" value="RND_pump_MFP"/>
</dbReference>
<evidence type="ECO:0000313" key="7">
    <source>
        <dbReference type="Proteomes" id="UP001204142"/>
    </source>
</evidence>
<feature type="domain" description="CusB-like beta-barrel" evidence="5">
    <location>
        <begin position="211"/>
        <end position="282"/>
    </location>
</feature>
<sequence>MLRLLSLVLLASLQACSPSANTQKAETPAQPAPLLLAQADVVTVQTAPIEDSLYVTGTLQAEQKTVIRSKVSGNVLSIQALEGQSVRQGDLLVRIDPTDPQLRVQEREAFVLAQEAQAQQAKTQYDNNQRLVKEGFVSETALLNTKAAYDAAQAQVAVAKAQLAQARQQLADTQVKAPFSGVLGPVPVQVGSKVSPDTILLELLNLRTMELKADVNPDDLVRLKPGQKASLNAGPDLPAFEAMLTRISPGSVQGSRTVAVYFKVDNPQQQLRSGQFATARLALGSTKQGLQVPKTALREVQGKPVVYRISAQNTLQTVAVSTGLEQVSAQGVSLIEVREGLNAGDRIVGVNLGPLPDGAAVSIQPTAQ</sequence>
<feature type="coiled-coil region" evidence="2">
    <location>
        <begin position="149"/>
        <end position="176"/>
    </location>
</feature>
<comment type="caution">
    <text evidence="6">The sequence shown here is derived from an EMBL/GenBank/DDBJ whole genome shotgun (WGS) entry which is preliminary data.</text>
</comment>
<dbReference type="SUPFAM" id="SSF111369">
    <property type="entry name" value="HlyD-like secretion proteins"/>
    <property type="match status" value="1"/>
</dbReference>
<gene>
    <name evidence="6" type="ORF">NQT62_01875</name>
</gene>
<dbReference type="RefSeq" id="WP_256762856.1">
    <property type="nucleotide sequence ID" value="NZ_JANIGO010000001.1"/>
</dbReference>